<dbReference type="STRING" id="129140.ALO44_03945"/>
<dbReference type="PATRIC" id="fig|129140.3.peg.5147"/>
<dbReference type="Proteomes" id="UP000050474">
    <property type="component" value="Unassembled WGS sequence"/>
</dbReference>
<evidence type="ECO:0000313" key="1">
    <source>
        <dbReference type="EMBL" id="KPY84843.1"/>
    </source>
</evidence>
<protein>
    <submittedName>
        <fullName evidence="1">Uncharacterized protein</fullName>
    </submittedName>
</protein>
<name>A0A0Q0EF75_9PSED</name>
<reference evidence="1 2" key="1">
    <citation type="submission" date="2015-09" db="EMBL/GenBank/DDBJ databases">
        <title>Genome announcement of multiple Pseudomonas syringae strains.</title>
        <authorList>
            <person name="Thakur S."/>
            <person name="Wang P.W."/>
            <person name="Gong Y."/>
            <person name="Weir B.S."/>
            <person name="Guttman D.S."/>
        </authorList>
    </citation>
    <scope>NUCLEOTIDE SEQUENCE [LARGE SCALE GENOMIC DNA]</scope>
    <source>
        <strain evidence="1 2">ICMP4091</strain>
    </source>
</reference>
<organism evidence="1 2">
    <name type="scientific">Pseudomonas syringae pv. tagetis</name>
    <dbReference type="NCBI Taxonomy" id="129140"/>
    <lineage>
        <taxon>Bacteria</taxon>
        <taxon>Pseudomonadati</taxon>
        <taxon>Pseudomonadota</taxon>
        <taxon>Gammaproteobacteria</taxon>
        <taxon>Pseudomonadales</taxon>
        <taxon>Pseudomonadaceae</taxon>
        <taxon>Pseudomonas</taxon>
    </lineage>
</organism>
<gene>
    <name evidence="1" type="ORF">ALO44_03945</name>
</gene>
<accession>A0A0Q0EF75</accession>
<evidence type="ECO:0000313" key="2">
    <source>
        <dbReference type="Proteomes" id="UP000050474"/>
    </source>
</evidence>
<proteinExistence type="predicted"/>
<comment type="caution">
    <text evidence="1">The sequence shown here is derived from an EMBL/GenBank/DDBJ whole genome shotgun (WGS) entry which is preliminary data.</text>
</comment>
<dbReference type="AlphaFoldDB" id="A0A0Q0EF75"/>
<dbReference type="EMBL" id="LJRM01000123">
    <property type="protein sequence ID" value="KPY84843.1"/>
    <property type="molecule type" value="Genomic_DNA"/>
</dbReference>
<sequence length="38" mass="4249">MVMAFGLIAFSVYNFSEAFRRKKNMQIPGVSEPGAKPE</sequence>